<evidence type="ECO:0000313" key="3">
    <source>
        <dbReference type="Proteomes" id="UP000239757"/>
    </source>
</evidence>
<name>A0A2P5YA93_GOSBA</name>
<feature type="region of interest" description="Disordered" evidence="1">
    <location>
        <begin position="54"/>
        <end position="82"/>
    </location>
</feature>
<gene>
    <name evidence="2" type="ORF">GOBAR_AA08128</name>
</gene>
<organism evidence="2 3">
    <name type="scientific">Gossypium barbadense</name>
    <name type="common">Sea Island cotton</name>
    <name type="synonym">Hibiscus barbadensis</name>
    <dbReference type="NCBI Taxonomy" id="3634"/>
    <lineage>
        <taxon>Eukaryota</taxon>
        <taxon>Viridiplantae</taxon>
        <taxon>Streptophyta</taxon>
        <taxon>Embryophyta</taxon>
        <taxon>Tracheophyta</taxon>
        <taxon>Spermatophyta</taxon>
        <taxon>Magnoliopsida</taxon>
        <taxon>eudicotyledons</taxon>
        <taxon>Gunneridae</taxon>
        <taxon>Pentapetalae</taxon>
        <taxon>rosids</taxon>
        <taxon>malvids</taxon>
        <taxon>Malvales</taxon>
        <taxon>Malvaceae</taxon>
        <taxon>Malvoideae</taxon>
        <taxon>Gossypium</taxon>
    </lineage>
</organism>
<dbReference type="Proteomes" id="UP000239757">
    <property type="component" value="Unassembled WGS sequence"/>
</dbReference>
<protein>
    <submittedName>
        <fullName evidence="2">Uncharacterized protein</fullName>
    </submittedName>
</protein>
<evidence type="ECO:0000256" key="1">
    <source>
        <dbReference type="SAM" id="MobiDB-lite"/>
    </source>
</evidence>
<sequence>MHAQVASGPFNACEVDFNALIGADMSKLVFDMLCPSSAMWDSFVSTQKNSPNFSLEENPIESEENEDVVPSIGGIAPLDNMG</sequence>
<proteinExistence type="predicted"/>
<evidence type="ECO:0000313" key="2">
    <source>
        <dbReference type="EMBL" id="PPS12518.1"/>
    </source>
</evidence>
<feature type="compositionally biased region" description="Acidic residues" evidence="1">
    <location>
        <begin position="58"/>
        <end position="67"/>
    </location>
</feature>
<dbReference type="EMBL" id="KZ663472">
    <property type="protein sequence ID" value="PPS12518.1"/>
    <property type="molecule type" value="Genomic_DNA"/>
</dbReference>
<accession>A0A2P5YA93</accession>
<dbReference type="OrthoDB" id="10570091at2759"/>
<dbReference type="AlphaFoldDB" id="A0A2P5YA93"/>
<reference evidence="2 3" key="1">
    <citation type="submission" date="2015-01" db="EMBL/GenBank/DDBJ databases">
        <title>Genome of allotetraploid Gossypium barbadense reveals genomic plasticity and fiber elongation in cotton evolution.</title>
        <authorList>
            <person name="Chen X."/>
            <person name="Liu X."/>
            <person name="Zhao B."/>
            <person name="Zheng H."/>
            <person name="Hu Y."/>
            <person name="Lu G."/>
            <person name="Yang C."/>
            <person name="Chen J."/>
            <person name="Shan C."/>
            <person name="Zhang L."/>
            <person name="Zhou Y."/>
            <person name="Wang L."/>
            <person name="Guo W."/>
            <person name="Bai Y."/>
            <person name="Ruan J."/>
            <person name="Shangguan X."/>
            <person name="Mao Y."/>
            <person name="Jiang J."/>
            <person name="Zhu Y."/>
            <person name="Lei J."/>
            <person name="Kang H."/>
            <person name="Chen S."/>
            <person name="He X."/>
            <person name="Wang R."/>
            <person name="Wang Y."/>
            <person name="Chen J."/>
            <person name="Wang L."/>
            <person name="Yu S."/>
            <person name="Wang B."/>
            <person name="Wei J."/>
            <person name="Song S."/>
            <person name="Lu X."/>
            <person name="Gao Z."/>
            <person name="Gu W."/>
            <person name="Deng X."/>
            <person name="Ma D."/>
            <person name="Wang S."/>
            <person name="Liang W."/>
            <person name="Fang L."/>
            <person name="Cai C."/>
            <person name="Zhu X."/>
            <person name="Zhou B."/>
            <person name="Zhang Y."/>
            <person name="Chen Z."/>
            <person name="Xu S."/>
            <person name="Zhu R."/>
            <person name="Wang S."/>
            <person name="Zhang T."/>
            <person name="Zhao G."/>
        </authorList>
    </citation>
    <scope>NUCLEOTIDE SEQUENCE [LARGE SCALE GENOMIC DNA]</scope>
    <source>
        <strain evidence="3">cv. Xinhai21</strain>
        <tissue evidence="2">Leaf</tissue>
    </source>
</reference>